<dbReference type="PROSITE" id="PS51831">
    <property type="entry name" value="HD"/>
    <property type="match status" value="1"/>
</dbReference>
<evidence type="ECO:0000256" key="4">
    <source>
        <dbReference type="ARBA" id="ARBA00022801"/>
    </source>
</evidence>
<gene>
    <name evidence="8" type="primary">yqeK</name>
    <name evidence="8" type="ORF">HXK00_02265</name>
</gene>
<keyword evidence="4 8" id="KW-0378">Hydrolase</keyword>
<dbReference type="GO" id="GO:0008803">
    <property type="term" value="F:bis(5'-nucleosyl)-tetraphosphatase (symmetrical) activity"/>
    <property type="evidence" value="ECO:0007669"/>
    <property type="project" value="UniProtKB-EC"/>
</dbReference>
<dbReference type="InterPro" id="IPR005249">
    <property type="entry name" value="YqeK"/>
</dbReference>
<sequence length="192" mass="21971">MTYWNTNRQAFLDDLAQRIKPKRYQHVLRVEQTAIELAERYGADAEAVSIAALAHDYAKDLDVEQARVLAQTFWPQVDLSQEGSNILHGPAAAQILLDRYGVTDRRILEAVAGHTVGWYQFDLIGKILYLADYMEPGRDFPGVEVARELAATDLNVACWYKMKRTLTYLIEKEKTLFDGAVEIYNRWCQEGI</sequence>
<evidence type="ECO:0000256" key="5">
    <source>
        <dbReference type="ARBA" id="ARBA00023004"/>
    </source>
</evidence>
<evidence type="ECO:0000259" key="7">
    <source>
        <dbReference type="PROSITE" id="PS51831"/>
    </source>
</evidence>
<organism evidence="8 9">
    <name type="scientific">Abiotrophia defectiva</name>
    <name type="common">Streptococcus defectivus</name>
    <dbReference type="NCBI Taxonomy" id="46125"/>
    <lineage>
        <taxon>Bacteria</taxon>
        <taxon>Bacillati</taxon>
        <taxon>Bacillota</taxon>
        <taxon>Bacilli</taxon>
        <taxon>Lactobacillales</taxon>
        <taxon>Aerococcaceae</taxon>
        <taxon>Abiotrophia</taxon>
    </lineage>
</organism>
<evidence type="ECO:0000313" key="9">
    <source>
        <dbReference type="Proteomes" id="UP000757900"/>
    </source>
</evidence>
<reference evidence="8" key="1">
    <citation type="submission" date="2020-04" db="EMBL/GenBank/DDBJ databases">
        <title>Deep metagenomics examines the oral microbiome during advanced dental caries in children, revealing novel taxa and co-occurrences with host molecules.</title>
        <authorList>
            <person name="Baker J.L."/>
            <person name="Morton J.T."/>
            <person name="Dinis M."/>
            <person name="Alvarez R."/>
            <person name="Tran N.C."/>
            <person name="Knight R."/>
            <person name="Edlund A."/>
        </authorList>
    </citation>
    <scope>NUCLEOTIDE SEQUENCE</scope>
    <source>
        <strain evidence="8">JCVI_23_bin.16</strain>
    </source>
</reference>
<dbReference type="Proteomes" id="UP000757900">
    <property type="component" value="Unassembled WGS sequence"/>
</dbReference>
<evidence type="ECO:0000313" key="8">
    <source>
        <dbReference type="EMBL" id="MBF0934451.1"/>
    </source>
</evidence>
<dbReference type="PANTHER" id="PTHR35795">
    <property type="entry name" value="SLR1885 PROTEIN"/>
    <property type="match status" value="1"/>
</dbReference>
<dbReference type="CDD" id="cd00077">
    <property type="entry name" value="HDc"/>
    <property type="match status" value="1"/>
</dbReference>
<dbReference type="InterPro" id="IPR003607">
    <property type="entry name" value="HD/PDEase_dom"/>
</dbReference>
<proteinExistence type="predicted"/>
<dbReference type="InterPro" id="IPR051094">
    <property type="entry name" value="Diverse_Catalytic_Enzymes"/>
</dbReference>
<dbReference type="EC" id="3.6.1.41" evidence="1"/>
<dbReference type="Pfam" id="PF01966">
    <property type="entry name" value="HD"/>
    <property type="match status" value="1"/>
</dbReference>
<evidence type="ECO:0000256" key="2">
    <source>
        <dbReference type="ARBA" id="ARBA00022723"/>
    </source>
</evidence>
<dbReference type="PANTHER" id="PTHR35795:SF1">
    <property type="entry name" value="BIS(5'-NUCLEOSYL)-TETRAPHOSPHATASE, SYMMETRICAL"/>
    <property type="match status" value="1"/>
</dbReference>
<comment type="caution">
    <text evidence="8">The sequence shown here is derived from an EMBL/GenBank/DDBJ whole genome shotgun (WGS) entry which is preliminary data.</text>
</comment>
<evidence type="ECO:0000256" key="1">
    <source>
        <dbReference type="ARBA" id="ARBA00012506"/>
    </source>
</evidence>
<comment type="catalytic activity">
    <reaction evidence="6">
        <text>P(1),P(4)-bis(5'-adenosyl) tetraphosphate + H2O = 2 ADP + 2 H(+)</text>
        <dbReference type="Rhea" id="RHEA:24252"/>
        <dbReference type="ChEBI" id="CHEBI:15377"/>
        <dbReference type="ChEBI" id="CHEBI:15378"/>
        <dbReference type="ChEBI" id="CHEBI:58141"/>
        <dbReference type="ChEBI" id="CHEBI:456216"/>
        <dbReference type="EC" id="3.6.1.41"/>
    </reaction>
</comment>
<evidence type="ECO:0000256" key="3">
    <source>
        <dbReference type="ARBA" id="ARBA00022741"/>
    </source>
</evidence>
<keyword evidence="2" id="KW-0479">Metal-binding</keyword>
<keyword evidence="3" id="KW-0547">Nucleotide-binding</keyword>
<evidence type="ECO:0000256" key="6">
    <source>
        <dbReference type="ARBA" id="ARBA00049417"/>
    </source>
</evidence>
<name>A0A929MN58_ABIDE</name>
<dbReference type="SMART" id="SM00471">
    <property type="entry name" value="HDc"/>
    <property type="match status" value="1"/>
</dbReference>
<feature type="domain" description="HD" evidence="7">
    <location>
        <begin position="23"/>
        <end position="137"/>
    </location>
</feature>
<accession>A0A929MN58</accession>
<dbReference type="InterPro" id="IPR006674">
    <property type="entry name" value="HD_domain"/>
</dbReference>
<dbReference type="NCBIfam" id="TIGR00488">
    <property type="entry name" value="bis(5'-nucleosyl)-tetraphosphatase (symmetrical) YqeK"/>
    <property type="match status" value="1"/>
</dbReference>
<dbReference type="Gene3D" id="1.10.3210.10">
    <property type="entry name" value="Hypothetical protein af1432"/>
    <property type="match status" value="1"/>
</dbReference>
<dbReference type="GO" id="GO:0000166">
    <property type="term" value="F:nucleotide binding"/>
    <property type="evidence" value="ECO:0007669"/>
    <property type="project" value="UniProtKB-KW"/>
</dbReference>
<dbReference type="SUPFAM" id="SSF109604">
    <property type="entry name" value="HD-domain/PDEase-like"/>
    <property type="match status" value="1"/>
</dbReference>
<dbReference type="AlphaFoldDB" id="A0A929MN58"/>
<keyword evidence="5" id="KW-0408">Iron</keyword>
<dbReference type="GO" id="GO:0046872">
    <property type="term" value="F:metal ion binding"/>
    <property type="evidence" value="ECO:0007669"/>
    <property type="project" value="UniProtKB-KW"/>
</dbReference>
<protein>
    <recommendedName>
        <fullName evidence="1">bis(5'-nucleosyl)-tetraphosphatase (symmetrical)</fullName>
        <ecNumber evidence="1">3.6.1.41</ecNumber>
    </recommendedName>
</protein>
<dbReference type="EMBL" id="JABZFV010000024">
    <property type="protein sequence ID" value="MBF0934451.1"/>
    <property type="molecule type" value="Genomic_DNA"/>
</dbReference>